<dbReference type="InterPro" id="IPR036444">
    <property type="entry name" value="PLipase_A2_dom_sf"/>
</dbReference>
<organism evidence="1 2">
    <name type="scientific">Clarias magur</name>
    <name type="common">Asian catfish</name>
    <name type="synonym">Macropteronotus magur</name>
    <dbReference type="NCBI Taxonomy" id="1594786"/>
    <lineage>
        <taxon>Eukaryota</taxon>
        <taxon>Metazoa</taxon>
        <taxon>Chordata</taxon>
        <taxon>Craniata</taxon>
        <taxon>Vertebrata</taxon>
        <taxon>Euteleostomi</taxon>
        <taxon>Actinopterygii</taxon>
        <taxon>Neopterygii</taxon>
        <taxon>Teleostei</taxon>
        <taxon>Ostariophysi</taxon>
        <taxon>Siluriformes</taxon>
        <taxon>Clariidae</taxon>
        <taxon>Clarias</taxon>
    </lineage>
</organism>
<name>A0A8J4U259_CLAMG</name>
<dbReference type="SUPFAM" id="SSF48619">
    <property type="entry name" value="Phospholipase A2, PLA2"/>
    <property type="match status" value="1"/>
</dbReference>
<proteinExistence type="predicted"/>
<reference evidence="1" key="1">
    <citation type="submission" date="2020-07" db="EMBL/GenBank/DDBJ databases">
        <title>Clarias magur genome sequencing, assembly and annotation.</title>
        <authorList>
            <person name="Kushwaha B."/>
            <person name="Kumar R."/>
            <person name="Das P."/>
            <person name="Joshi C.G."/>
            <person name="Kumar D."/>
            <person name="Nagpure N.S."/>
            <person name="Pandey M."/>
            <person name="Agarwal S."/>
            <person name="Srivastava S."/>
            <person name="Singh M."/>
            <person name="Sahoo L."/>
            <person name="Jayasankar P."/>
            <person name="Meher P.K."/>
            <person name="Koringa P.G."/>
            <person name="Iquebal M.A."/>
            <person name="Das S.P."/>
            <person name="Bit A."/>
            <person name="Patnaik S."/>
            <person name="Patel N."/>
            <person name="Shah T.M."/>
            <person name="Hinsu A."/>
            <person name="Jena J.K."/>
        </authorList>
    </citation>
    <scope>NUCLEOTIDE SEQUENCE</scope>
    <source>
        <strain evidence="1">CIFAMagur01</strain>
        <tissue evidence="1">Testis</tissue>
    </source>
</reference>
<dbReference type="GO" id="GO:0006644">
    <property type="term" value="P:phospholipid metabolic process"/>
    <property type="evidence" value="ECO:0007669"/>
    <property type="project" value="InterPro"/>
</dbReference>
<dbReference type="GO" id="GO:0004623">
    <property type="term" value="F:phospholipase A2 activity"/>
    <property type="evidence" value="ECO:0007669"/>
    <property type="project" value="InterPro"/>
</dbReference>
<protein>
    <submittedName>
        <fullName evidence="1">Flocculation protein FLO11-like isoform X2</fullName>
    </submittedName>
</protein>
<sequence>MDSLDVCEQGFCLCDQEAIACIGNNSQLVLPNRHETKDLYSQGLTGLSYNNTMLREENRTG</sequence>
<accession>A0A8J4U259</accession>
<dbReference type="EMBL" id="QNUK01000810">
    <property type="protein sequence ID" value="KAF5889445.1"/>
    <property type="molecule type" value="Genomic_DNA"/>
</dbReference>
<dbReference type="GO" id="GO:0050482">
    <property type="term" value="P:arachidonate secretion"/>
    <property type="evidence" value="ECO:0007669"/>
    <property type="project" value="InterPro"/>
</dbReference>
<dbReference type="AlphaFoldDB" id="A0A8J4U259"/>
<evidence type="ECO:0000313" key="2">
    <source>
        <dbReference type="Proteomes" id="UP000727407"/>
    </source>
</evidence>
<evidence type="ECO:0000313" key="1">
    <source>
        <dbReference type="EMBL" id="KAF5889445.1"/>
    </source>
</evidence>
<dbReference type="Proteomes" id="UP000727407">
    <property type="component" value="Unassembled WGS sequence"/>
</dbReference>
<gene>
    <name evidence="1" type="ORF">DAT39_020854</name>
</gene>
<keyword evidence="2" id="KW-1185">Reference proteome</keyword>
<comment type="caution">
    <text evidence="1">The sequence shown here is derived from an EMBL/GenBank/DDBJ whole genome shotgun (WGS) entry which is preliminary data.</text>
</comment>